<dbReference type="PANTHER" id="PTHR33755">
    <property type="entry name" value="TOXIN PARE1-RELATED"/>
    <property type="match status" value="1"/>
</dbReference>
<proteinExistence type="inferred from homology"/>
<dbReference type="InterPro" id="IPR051803">
    <property type="entry name" value="TA_system_RelE-like_toxin"/>
</dbReference>
<evidence type="ECO:0000313" key="4">
    <source>
        <dbReference type="Proteomes" id="UP001326613"/>
    </source>
</evidence>
<keyword evidence="4" id="KW-1185">Reference proteome</keyword>
<reference evidence="3 4" key="1">
    <citation type="submission" date="2022-10" db="EMBL/GenBank/DDBJ databases">
        <title>Host association and intracellularity evolved multiple times independently in the Rickettsiales.</title>
        <authorList>
            <person name="Castelli M."/>
            <person name="Nardi T."/>
            <person name="Gammuto L."/>
            <person name="Bellinzona G."/>
            <person name="Sabaneyeva E."/>
            <person name="Potekhin A."/>
            <person name="Serra V."/>
            <person name="Petroni G."/>
            <person name="Sassera D."/>
        </authorList>
    </citation>
    <scope>NUCLEOTIDE SEQUENCE [LARGE SCALE GENOMIC DNA]</scope>
    <source>
        <strain evidence="3 4">Kr 154-4</strain>
    </source>
</reference>
<gene>
    <name evidence="3" type="ORF">Trichorick_01194</name>
</gene>
<dbReference type="RefSeq" id="WP_323738067.1">
    <property type="nucleotide sequence ID" value="NZ_CP112932.1"/>
</dbReference>
<dbReference type="Pfam" id="PF05016">
    <property type="entry name" value="ParE_toxin"/>
    <property type="match status" value="1"/>
</dbReference>
<organism evidence="3 4">
    <name type="scientific">Candidatus Trichorickettsia mobilis</name>
    <dbReference type="NCBI Taxonomy" id="1346319"/>
    <lineage>
        <taxon>Bacteria</taxon>
        <taxon>Pseudomonadati</taxon>
        <taxon>Pseudomonadota</taxon>
        <taxon>Alphaproteobacteria</taxon>
        <taxon>Rickettsiales</taxon>
        <taxon>Rickettsiaceae</taxon>
        <taxon>Rickettsieae</taxon>
        <taxon>Candidatus Trichorickettsia</taxon>
    </lineage>
</organism>
<protein>
    <submittedName>
        <fullName evidence="3">Type II toxin-antitoxin system RelE/ParE family toxin</fullName>
    </submittedName>
</protein>
<evidence type="ECO:0000256" key="2">
    <source>
        <dbReference type="ARBA" id="ARBA00022649"/>
    </source>
</evidence>
<dbReference type="Gene3D" id="3.30.2310.20">
    <property type="entry name" value="RelE-like"/>
    <property type="match status" value="1"/>
</dbReference>
<keyword evidence="2" id="KW-1277">Toxin-antitoxin system</keyword>
<dbReference type="EMBL" id="CP112932">
    <property type="protein sequence ID" value="WPY01284.1"/>
    <property type="molecule type" value="Genomic_DNA"/>
</dbReference>
<evidence type="ECO:0000256" key="1">
    <source>
        <dbReference type="ARBA" id="ARBA00006226"/>
    </source>
</evidence>
<comment type="similarity">
    <text evidence="1">Belongs to the RelE toxin family.</text>
</comment>
<evidence type="ECO:0000313" key="3">
    <source>
        <dbReference type="EMBL" id="WPY01284.1"/>
    </source>
</evidence>
<sequence length="100" mass="11271">MIKLIWVESAVDGLVRLKEFIDINNPAAAKRAGLAIKAAIEELAEFPLLGKPVKDLLGYRDLFIKFGVSGYILRYKVSEEALYVLHIRHAREVDFAKISD</sequence>
<dbReference type="Proteomes" id="UP001326613">
    <property type="component" value="Chromosome"/>
</dbReference>
<name>A0ABZ0UWJ1_9RICK</name>
<dbReference type="InterPro" id="IPR035093">
    <property type="entry name" value="RelE/ParE_toxin_dom_sf"/>
</dbReference>
<dbReference type="InterPro" id="IPR007712">
    <property type="entry name" value="RelE/ParE_toxin"/>
</dbReference>
<accession>A0ABZ0UWJ1</accession>
<dbReference type="PANTHER" id="PTHR33755:SF7">
    <property type="entry name" value="TOXIN MODULE OF TOXIN-ANTITOXIN SYSTEM RELE_STBE FAMILY"/>
    <property type="match status" value="1"/>
</dbReference>